<name>A0A1S3JQT7_LINAN</name>
<proteinExistence type="predicted"/>
<accession>A0A1S3JQT7</accession>
<protein>
    <submittedName>
        <fullName evidence="3">Uncharacterized protein LOC106175330</fullName>
    </submittedName>
</protein>
<keyword evidence="1" id="KW-1133">Transmembrane helix</keyword>
<reference evidence="3" key="1">
    <citation type="submission" date="2025-08" db="UniProtKB">
        <authorList>
            <consortium name="RefSeq"/>
        </authorList>
    </citation>
    <scope>IDENTIFICATION</scope>
    <source>
        <tissue evidence="3">Gonads</tissue>
    </source>
</reference>
<sequence length="106" mass="12278">MADQIKKPAIVGKYKPATATPGIWKSPTTLNTPQSIPARIITSPWKKFFWDFGKYPAVVIAVLTPLMFWPIARGFNSIGNKREWKRLGIEWKQSLHRDYIPFEFDE</sequence>
<keyword evidence="1" id="KW-0472">Membrane</keyword>
<evidence type="ECO:0000313" key="2">
    <source>
        <dbReference type="Proteomes" id="UP000085678"/>
    </source>
</evidence>
<dbReference type="AlphaFoldDB" id="A0A1S3JQT7"/>
<feature type="transmembrane region" description="Helical" evidence="1">
    <location>
        <begin position="55"/>
        <end position="72"/>
    </location>
</feature>
<dbReference type="RefSeq" id="XP_013412725.1">
    <property type="nucleotide sequence ID" value="XM_013557271.1"/>
</dbReference>
<dbReference type="Proteomes" id="UP000085678">
    <property type="component" value="Unplaced"/>
</dbReference>
<organism evidence="2 3">
    <name type="scientific">Lingula anatina</name>
    <name type="common">Brachiopod</name>
    <name type="synonym">Lingula unguis</name>
    <dbReference type="NCBI Taxonomy" id="7574"/>
    <lineage>
        <taxon>Eukaryota</taxon>
        <taxon>Metazoa</taxon>
        <taxon>Spiralia</taxon>
        <taxon>Lophotrochozoa</taxon>
        <taxon>Brachiopoda</taxon>
        <taxon>Linguliformea</taxon>
        <taxon>Lingulata</taxon>
        <taxon>Lingulida</taxon>
        <taxon>Linguloidea</taxon>
        <taxon>Lingulidae</taxon>
        <taxon>Lingula</taxon>
    </lineage>
</organism>
<dbReference type="KEGG" id="lak:106175330"/>
<dbReference type="InParanoid" id="A0A1S3JQT7"/>
<evidence type="ECO:0000313" key="3">
    <source>
        <dbReference type="RefSeq" id="XP_013412725.1"/>
    </source>
</evidence>
<keyword evidence="2" id="KW-1185">Reference proteome</keyword>
<dbReference type="GeneID" id="106175330"/>
<gene>
    <name evidence="3" type="primary">LOC106175330</name>
</gene>
<keyword evidence="1" id="KW-0812">Transmembrane</keyword>
<evidence type="ECO:0000256" key="1">
    <source>
        <dbReference type="SAM" id="Phobius"/>
    </source>
</evidence>